<evidence type="ECO:0000256" key="2">
    <source>
        <dbReference type="ARBA" id="ARBA00023125"/>
    </source>
</evidence>
<dbReference type="Gene3D" id="1.10.443.10">
    <property type="entry name" value="Intergrase catalytic core"/>
    <property type="match status" value="1"/>
</dbReference>
<dbReference type="GO" id="GO:0006310">
    <property type="term" value="P:DNA recombination"/>
    <property type="evidence" value="ECO:0007669"/>
    <property type="project" value="UniProtKB-KW"/>
</dbReference>
<feature type="domain" description="Tyr recombinase" evidence="4">
    <location>
        <begin position="368"/>
        <end position="565"/>
    </location>
</feature>
<evidence type="ECO:0000256" key="1">
    <source>
        <dbReference type="ARBA" id="ARBA00008857"/>
    </source>
</evidence>
<dbReference type="GO" id="GO:0015074">
    <property type="term" value="P:DNA integration"/>
    <property type="evidence" value="ECO:0007669"/>
    <property type="project" value="InterPro"/>
</dbReference>
<accession>A0A0Q3SHV9</accession>
<name>A0A0Q3SHV9_9BACI</name>
<dbReference type="PANTHER" id="PTHR30349">
    <property type="entry name" value="PHAGE INTEGRASE-RELATED"/>
    <property type="match status" value="1"/>
</dbReference>
<dbReference type="PANTHER" id="PTHR30349:SF41">
    <property type="entry name" value="INTEGRASE_RECOMBINASE PROTEIN MJ0367-RELATED"/>
    <property type="match status" value="1"/>
</dbReference>
<dbReference type="Pfam" id="PF00589">
    <property type="entry name" value="Phage_integrase"/>
    <property type="match status" value="1"/>
</dbReference>
<dbReference type="PATRIC" id="fig|1637975.4.peg.2011"/>
<keyword evidence="2" id="KW-0238">DNA-binding</keyword>
<dbReference type="AlphaFoldDB" id="A0A0Q3SHV9"/>
<dbReference type="PROSITE" id="PS51898">
    <property type="entry name" value="TYR_RECOMBINASE"/>
    <property type="match status" value="1"/>
</dbReference>
<organism evidence="5 6">
    <name type="scientific">Cytobacillus solani</name>
    <dbReference type="NCBI Taxonomy" id="1637975"/>
    <lineage>
        <taxon>Bacteria</taxon>
        <taxon>Bacillati</taxon>
        <taxon>Bacillota</taxon>
        <taxon>Bacilli</taxon>
        <taxon>Bacillales</taxon>
        <taxon>Bacillaceae</taxon>
        <taxon>Cytobacillus</taxon>
    </lineage>
</organism>
<proteinExistence type="inferred from homology"/>
<evidence type="ECO:0000259" key="4">
    <source>
        <dbReference type="PROSITE" id="PS51898"/>
    </source>
</evidence>
<protein>
    <submittedName>
        <fullName evidence="5">Integrase</fullName>
    </submittedName>
</protein>
<dbReference type="InterPro" id="IPR011010">
    <property type="entry name" value="DNA_brk_join_enz"/>
</dbReference>
<comment type="similarity">
    <text evidence="1">Belongs to the 'phage' integrase family.</text>
</comment>
<dbReference type="STRING" id="1637975.AN957_11100"/>
<sequence length="746" mass="86182">MGKNLYELAIDQIAKKYKAELMDEEIDDANPQFEEEKIDEISINFYSLSEIPFDKIQDFKVSKLSTFKDTLWDWRQEGSPIYKDDCFFSWDKEVLEGVSLLSNENRYLCWLLKMIAFYSLPQNACLQNVKSFNTSKKNLWSLQILGKFLYKHRLFIDIQENGSFTNTFYLTKDHFTDFIKYDLKDSSAIYDFAKQVKHWVGLSKNKLIPVDYRLNFEPFDADMYSKLAKNAEDNKGEYLPISIDTLSELVPYCIDNIEKKSVEVLKLYTALWPIIAGGDIAKIQSFEWGKAIINLLNMDLKILDLQSYKFTDYSQVTMSKDLNNKLRYAVNNHPLWNKQNPNYSSNIWKLKQSEVINIALDLGIELESLDIAIVYDVFKIKMKAIELVTELRNSCVFILFLVTGMRNSEMYLLEANNCWPVKGSEDDFRIRITVSKTSEGSTGDPIILPVPKIAYKAFICLEALTEKARISRKSKKLMISSTSSFGKEILARSINQFLKRWCEDLGIEHIHPHQFRKTIAMFAIYQNPNNISVIRRLFSHKSLAMTLSYIVKMPGMAEEIKLAVIEKNKELLSELLEAIDKKCIGGQAGKRIKRLVDESTIFKAKLNDDGWEGLEQYIQILLQDGLNILHRTSFGAICTNTHSGLVHLAPESCNCNVTDCSWSVFTVNSIEDLEDTIKFHANFIKDEYCSESQKRFSNKTIRDCIERLYELKGIDYLKSCFPDLVRESFLISETGRDNYGKQNIKA</sequence>
<dbReference type="InterPro" id="IPR050090">
    <property type="entry name" value="Tyrosine_recombinase_XerCD"/>
</dbReference>
<evidence type="ECO:0000256" key="3">
    <source>
        <dbReference type="ARBA" id="ARBA00023172"/>
    </source>
</evidence>
<dbReference type="EMBL" id="LJIX01000006">
    <property type="protein sequence ID" value="KQL19076.1"/>
    <property type="molecule type" value="Genomic_DNA"/>
</dbReference>
<evidence type="ECO:0000313" key="5">
    <source>
        <dbReference type="EMBL" id="KQL19076.1"/>
    </source>
</evidence>
<keyword evidence="3" id="KW-0233">DNA recombination</keyword>
<dbReference type="Proteomes" id="UP000050996">
    <property type="component" value="Unassembled WGS sequence"/>
</dbReference>
<comment type="caution">
    <text evidence="5">The sequence shown here is derived from an EMBL/GenBank/DDBJ whole genome shotgun (WGS) entry which is preliminary data.</text>
</comment>
<dbReference type="GO" id="GO:0003677">
    <property type="term" value="F:DNA binding"/>
    <property type="evidence" value="ECO:0007669"/>
    <property type="project" value="UniProtKB-KW"/>
</dbReference>
<gene>
    <name evidence="5" type="ORF">AN957_11100</name>
</gene>
<dbReference type="RefSeq" id="WP_056684092.1">
    <property type="nucleotide sequence ID" value="NZ_LJIX01000006.1"/>
</dbReference>
<dbReference type="SUPFAM" id="SSF56349">
    <property type="entry name" value="DNA breaking-rejoining enzymes"/>
    <property type="match status" value="1"/>
</dbReference>
<dbReference type="InterPro" id="IPR013762">
    <property type="entry name" value="Integrase-like_cat_sf"/>
</dbReference>
<dbReference type="InterPro" id="IPR002104">
    <property type="entry name" value="Integrase_catalytic"/>
</dbReference>
<keyword evidence="6" id="KW-1185">Reference proteome</keyword>
<evidence type="ECO:0000313" key="6">
    <source>
        <dbReference type="Proteomes" id="UP000050996"/>
    </source>
</evidence>
<reference evidence="5 6" key="1">
    <citation type="submission" date="2015-09" db="EMBL/GenBank/DDBJ databases">
        <title>Genome sequencing project for genomic taxonomy and phylogenomics of Bacillus-like bacteria.</title>
        <authorList>
            <person name="Liu B."/>
            <person name="Wang J."/>
            <person name="Zhu Y."/>
            <person name="Liu G."/>
            <person name="Chen Q."/>
            <person name="Chen Z."/>
            <person name="Lan J."/>
            <person name="Che J."/>
            <person name="Ge C."/>
            <person name="Shi H."/>
            <person name="Pan Z."/>
            <person name="Liu X."/>
        </authorList>
    </citation>
    <scope>NUCLEOTIDE SEQUENCE [LARGE SCALE GENOMIC DNA]</scope>
    <source>
        <strain evidence="5 6">FJAT-18043</strain>
    </source>
</reference>